<protein>
    <submittedName>
        <fullName evidence="3">Uncharacterized protein</fullName>
    </submittedName>
</protein>
<reference evidence="4" key="1">
    <citation type="submission" date="2017-03" db="EMBL/GenBank/DDBJ databases">
        <authorList>
            <person name="Rodrigo-Torres L."/>
            <person name="Arahal R.D."/>
            <person name="Lucena T."/>
        </authorList>
    </citation>
    <scope>NUCLEOTIDE SEQUENCE [LARGE SCALE GENOMIC DNA]</scope>
    <source>
        <strain evidence="4">CECT 8411</strain>
    </source>
</reference>
<evidence type="ECO:0000313" key="4">
    <source>
        <dbReference type="Proteomes" id="UP000193778"/>
    </source>
</evidence>
<dbReference type="RefSeq" id="WP_143534920.1">
    <property type="nucleotide sequence ID" value="NZ_FWFP01000009.1"/>
</dbReference>
<gene>
    <name evidence="3" type="ORF">RUM8411_03213</name>
</gene>
<feature type="region of interest" description="Disordered" evidence="1">
    <location>
        <begin position="281"/>
        <end position="305"/>
    </location>
</feature>
<feature type="transmembrane region" description="Helical" evidence="2">
    <location>
        <begin position="138"/>
        <end position="167"/>
    </location>
</feature>
<evidence type="ECO:0000256" key="2">
    <source>
        <dbReference type="SAM" id="Phobius"/>
    </source>
</evidence>
<feature type="transmembrane region" description="Helical" evidence="2">
    <location>
        <begin position="14"/>
        <end position="34"/>
    </location>
</feature>
<accession>A0A1X6ZY51</accession>
<feature type="transmembrane region" description="Helical" evidence="2">
    <location>
        <begin position="88"/>
        <end position="118"/>
    </location>
</feature>
<dbReference type="AlphaFoldDB" id="A0A1X6ZY51"/>
<feature type="compositionally biased region" description="Polar residues" evidence="1">
    <location>
        <begin position="289"/>
        <end position="301"/>
    </location>
</feature>
<sequence length="320" mass="33775">MLAIQAIPLSLSILWRYVMVFPVLVIGLFLYGFLGGLLGFVIGLIIPAASVILMIAISASSGIIPVMVGTRFGFASQQIMPSAGYKKLILPSIVYGATEALAVAVLLVPTTGLLAITVMPDVTDLTGEGVADLLNGSFGASLSGLSIVAVVAICAIRASILVPIASASLGRDPDDRAYTPFRHFGESFWYLFALVLLSYVGIAVIYTVISLALAFSSFGTVIADGLIELAEMIEGTAPWRAIWPVIAVIALYIVIGFWALSVQCAGGVLVYLRLRDTAPAHPAAVQPDPRNTSKATSQSGPLMNAEDLRALRKSREQGNH</sequence>
<organism evidence="3 4">
    <name type="scientific">Ruegeria meonggei</name>
    <dbReference type="NCBI Taxonomy" id="1446476"/>
    <lineage>
        <taxon>Bacteria</taxon>
        <taxon>Pseudomonadati</taxon>
        <taxon>Pseudomonadota</taxon>
        <taxon>Alphaproteobacteria</taxon>
        <taxon>Rhodobacterales</taxon>
        <taxon>Roseobacteraceae</taxon>
        <taxon>Ruegeria</taxon>
    </lineage>
</organism>
<proteinExistence type="predicted"/>
<dbReference type="Proteomes" id="UP000193778">
    <property type="component" value="Unassembled WGS sequence"/>
</dbReference>
<feature type="transmembrane region" description="Helical" evidence="2">
    <location>
        <begin position="40"/>
        <end position="68"/>
    </location>
</feature>
<evidence type="ECO:0000313" key="3">
    <source>
        <dbReference type="EMBL" id="SLN64368.1"/>
    </source>
</evidence>
<dbReference type="OrthoDB" id="7858956at2"/>
<feature type="transmembrane region" description="Helical" evidence="2">
    <location>
        <begin position="241"/>
        <end position="272"/>
    </location>
</feature>
<keyword evidence="2" id="KW-0812">Transmembrane</keyword>
<keyword evidence="2" id="KW-0472">Membrane</keyword>
<keyword evidence="4" id="KW-1185">Reference proteome</keyword>
<name>A0A1X6ZY51_9RHOB</name>
<dbReference type="EMBL" id="FWFP01000009">
    <property type="protein sequence ID" value="SLN64368.1"/>
    <property type="molecule type" value="Genomic_DNA"/>
</dbReference>
<evidence type="ECO:0000256" key="1">
    <source>
        <dbReference type="SAM" id="MobiDB-lite"/>
    </source>
</evidence>
<feature type="transmembrane region" description="Helical" evidence="2">
    <location>
        <begin position="188"/>
        <end position="221"/>
    </location>
</feature>
<keyword evidence="2" id="KW-1133">Transmembrane helix</keyword>